<reference evidence="1" key="1">
    <citation type="submission" date="2018-05" db="EMBL/GenBank/DDBJ databases">
        <authorList>
            <person name="Lanie J.A."/>
            <person name="Ng W.-L."/>
            <person name="Kazmierczak K.M."/>
            <person name="Andrzejewski T.M."/>
            <person name="Davidsen T.M."/>
            <person name="Wayne K.J."/>
            <person name="Tettelin H."/>
            <person name="Glass J.I."/>
            <person name="Rusch D."/>
            <person name="Podicherti R."/>
            <person name="Tsui H.-C.T."/>
            <person name="Winkler M.E."/>
        </authorList>
    </citation>
    <scope>NUCLEOTIDE SEQUENCE</scope>
</reference>
<dbReference type="InterPro" id="IPR023393">
    <property type="entry name" value="START-like_dom_sf"/>
</dbReference>
<dbReference type="EMBL" id="UINC01026161">
    <property type="protein sequence ID" value="SVB03108.1"/>
    <property type="molecule type" value="Genomic_DNA"/>
</dbReference>
<dbReference type="Pfam" id="PF06240">
    <property type="entry name" value="COXG"/>
    <property type="match status" value="1"/>
</dbReference>
<dbReference type="PANTHER" id="PTHR38588">
    <property type="entry name" value="BLL0334 PROTEIN"/>
    <property type="match status" value="1"/>
</dbReference>
<dbReference type="Gene3D" id="3.30.530.20">
    <property type="match status" value="1"/>
</dbReference>
<evidence type="ECO:0000313" key="1">
    <source>
        <dbReference type="EMBL" id="SVB03108.1"/>
    </source>
</evidence>
<protein>
    <recommendedName>
        <fullName evidence="2">Carbon monoxide dehydrogenase subunit G</fullName>
    </recommendedName>
</protein>
<name>A0A382ANN9_9ZZZZ</name>
<dbReference type="InterPro" id="IPR010419">
    <property type="entry name" value="CO_DH_gsu"/>
</dbReference>
<sequence>MKIEDSFTLKTSQDNVWNAITNPKIVAPCIPGCQNVEIIGPTSYAAEVRVQVGPVKANFRLNVEVTSENPPSEIYSITRGEEGSKASIIHAENILRLKQVDASTTEVFYSSEVSIVGRLGKFGLGVMQKKAKALGHEFAEAFRKTVEPAQKTVPELVQ</sequence>
<organism evidence="1">
    <name type="scientific">marine metagenome</name>
    <dbReference type="NCBI Taxonomy" id="408172"/>
    <lineage>
        <taxon>unclassified sequences</taxon>
        <taxon>metagenomes</taxon>
        <taxon>ecological metagenomes</taxon>
    </lineage>
</organism>
<accession>A0A382ANN9</accession>
<gene>
    <name evidence="1" type="ORF">METZ01_LOCUS155962</name>
</gene>
<dbReference type="PANTHER" id="PTHR38588:SF1">
    <property type="entry name" value="BLL0334 PROTEIN"/>
    <property type="match status" value="1"/>
</dbReference>
<dbReference type="SUPFAM" id="SSF55961">
    <property type="entry name" value="Bet v1-like"/>
    <property type="match status" value="1"/>
</dbReference>
<proteinExistence type="predicted"/>
<evidence type="ECO:0008006" key="2">
    <source>
        <dbReference type="Google" id="ProtNLM"/>
    </source>
</evidence>
<dbReference type="AlphaFoldDB" id="A0A382ANN9"/>